<gene>
    <name evidence="1" type="ORF">SAMN05421747_12364</name>
</gene>
<dbReference type="RefSeq" id="WP_090974984.1">
    <property type="nucleotide sequence ID" value="NZ_FOLL01000023.1"/>
</dbReference>
<dbReference type="AlphaFoldDB" id="A0A1I1LS89"/>
<dbReference type="OrthoDB" id="1272389at2"/>
<evidence type="ECO:0000313" key="2">
    <source>
        <dbReference type="Proteomes" id="UP000199577"/>
    </source>
</evidence>
<organism evidence="1 2">
    <name type="scientific">Parapedobacter composti</name>
    <dbReference type="NCBI Taxonomy" id="623281"/>
    <lineage>
        <taxon>Bacteria</taxon>
        <taxon>Pseudomonadati</taxon>
        <taxon>Bacteroidota</taxon>
        <taxon>Sphingobacteriia</taxon>
        <taxon>Sphingobacteriales</taxon>
        <taxon>Sphingobacteriaceae</taxon>
        <taxon>Parapedobacter</taxon>
    </lineage>
</organism>
<dbReference type="EMBL" id="FOLL01000023">
    <property type="protein sequence ID" value="SFC75994.1"/>
    <property type="molecule type" value="Genomic_DNA"/>
</dbReference>
<keyword evidence="2" id="KW-1185">Reference proteome</keyword>
<evidence type="ECO:0000313" key="1">
    <source>
        <dbReference type="EMBL" id="SFC75994.1"/>
    </source>
</evidence>
<reference evidence="1 2" key="1">
    <citation type="submission" date="2016-10" db="EMBL/GenBank/DDBJ databases">
        <authorList>
            <person name="de Groot N.N."/>
        </authorList>
    </citation>
    <scope>NUCLEOTIDE SEQUENCE [LARGE SCALE GENOMIC DNA]</scope>
    <source>
        <strain evidence="1 2">DSM 22900</strain>
    </source>
</reference>
<protein>
    <submittedName>
        <fullName evidence="1">Uncharacterized protein</fullName>
    </submittedName>
</protein>
<dbReference type="STRING" id="623281.SAMN05421747_12364"/>
<name>A0A1I1LS89_9SPHI</name>
<sequence>MATIVTYDIPSKHRELKERMFNLGYKDSFPDANRKMVYLPNTTLYHQSKTAVQAKDDVKAACVLLGTKLQRCISSQLGPDWPGIFGEPF</sequence>
<proteinExistence type="predicted"/>
<dbReference type="Proteomes" id="UP000199577">
    <property type="component" value="Unassembled WGS sequence"/>
</dbReference>
<accession>A0A1I1LS89</accession>